<evidence type="ECO:0000256" key="1">
    <source>
        <dbReference type="SAM" id="SignalP"/>
    </source>
</evidence>
<feature type="chain" id="PRO_5008069560" description="Lipocalin-like domain-containing protein" evidence="1">
    <location>
        <begin position="23"/>
        <end position="129"/>
    </location>
</feature>
<dbReference type="Proteomes" id="UP000078476">
    <property type="component" value="Unassembled WGS sequence"/>
</dbReference>
<proteinExistence type="predicted"/>
<gene>
    <name evidence="2" type="ORF">A1359_20055</name>
</gene>
<dbReference type="RefSeq" id="WP_066977136.1">
    <property type="nucleotide sequence ID" value="NZ_LUUI01000026.1"/>
</dbReference>
<feature type="signal peptide" evidence="1">
    <location>
        <begin position="1"/>
        <end position="22"/>
    </location>
</feature>
<dbReference type="AlphaFoldDB" id="A0A177NTM0"/>
<evidence type="ECO:0000313" key="2">
    <source>
        <dbReference type="EMBL" id="OAI20894.1"/>
    </source>
</evidence>
<name>A0A177NTM0_9GAMM</name>
<accession>A0A177NTM0</accession>
<reference evidence="2 3" key="1">
    <citation type="submission" date="2016-03" db="EMBL/GenBank/DDBJ databases">
        <authorList>
            <person name="Ploux O."/>
        </authorList>
    </citation>
    <scope>NUCLEOTIDE SEQUENCE [LARGE SCALE GENOMIC DNA]</scope>
    <source>
        <strain evidence="2 3">R-45370</strain>
    </source>
</reference>
<organism evidence="2 3">
    <name type="scientific">Methylomonas lenta</name>
    <dbReference type="NCBI Taxonomy" id="980561"/>
    <lineage>
        <taxon>Bacteria</taxon>
        <taxon>Pseudomonadati</taxon>
        <taxon>Pseudomonadota</taxon>
        <taxon>Gammaproteobacteria</taxon>
        <taxon>Methylococcales</taxon>
        <taxon>Methylococcaceae</taxon>
        <taxon>Methylomonas</taxon>
    </lineage>
</organism>
<evidence type="ECO:0000313" key="3">
    <source>
        <dbReference type="Proteomes" id="UP000078476"/>
    </source>
</evidence>
<evidence type="ECO:0008006" key="4">
    <source>
        <dbReference type="Google" id="ProtNLM"/>
    </source>
</evidence>
<dbReference type="OrthoDB" id="5568720at2"/>
<keyword evidence="3" id="KW-1185">Reference proteome</keyword>
<dbReference type="EMBL" id="LUUI01000026">
    <property type="protein sequence ID" value="OAI20894.1"/>
    <property type="molecule type" value="Genomic_DNA"/>
</dbReference>
<keyword evidence="1" id="KW-0732">Signal</keyword>
<comment type="caution">
    <text evidence="2">The sequence shown here is derived from an EMBL/GenBank/DDBJ whole genome shotgun (WGS) entry which is preliminary data.</text>
</comment>
<sequence length="129" mass="14779">MNKIYASLILLALSLWVPSIYADIALQSKDEVQGSWKLDHTKKSISSSEVIPREDTWNFKDGKVTILHIPREGVFYDQPPVNYEIVEGKLNVAILGRPDKFEVFSLLDKDDKNMTLKGKFGVLYFFVKK</sequence>
<protein>
    <recommendedName>
        <fullName evidence="4">Lipocalin-like domain-containing protein</fullName>
    </recommendedName>
</protein>